<name>A0A4Z0YFJ1_9PEZI</name>
<organism evidence="3 4">
    <name type="scientific">Xylaria hypoxylon</name>
    <dbReference type="NCBI Taxonomy" id="37992"/>
    <lineage>
        <taxon>Eukaryota</taxon>
        <taxon>Fungi</taxon>
        <taxon>Dikarya</taxon>
        <taxon>Ascomycota</taxon>
        <taxon>Pezizomycotina</taxon>
        <taxon>Sordariomycetes</taxon>
        <taxon>Xylariomycetidae</taxon>
        <taxon>Xylariales</taxon>
        <taxon>Xylariaceae</taxon>
        <taxon>Xylaria</taxon>
    </lineage>
</organism>
<feature type="compositionally biased region" description="Pro residues" evidence="1">
    <location>
        <begin position="255"/>
        <end position="268"/>
    </location>
</feature>
<proteinExistence type="predicted"/>
<dbReference type="Proteomes" id="UP000297716">
    <property type="component" value="Unassembled WGS sequence"/>
</dbReference>
<feature type="compositionally biased region" description="Low complexity" evidence="1">
    <location>
        <begin position="233"/>
        <end position="254"/>
    </location>
</feature>
<keyword evidence="2" id="KW-0472">Membrane</keyword>
<gene>
    <name evidence="3" type="ORF">E0Z10_g6682</name>
</gene>
<feature type="region of interest" description="Disordered" evidence="1">
    <location>
        <begin position="96"/>
        <end position="125"/>
    </location>
</feature>
<feature type="transmembrane region" description="Helical" evidence="2">
    <location>
        <begin position="17"/>
        <end position="39"/>
    </location>
</feature>
<feature type="compositionally biased region" description="Polar residues" evidence="1">
    <location>
        <begin position="168"/>
        <end position="177"/>
    </location>
</feature>
<keyword evidence="2" id="KW-0812">Transmembrane</keyword>
<keyword evidence="4" id="KW-1185">Reference proteome</keyword>
<dbReference type="AlphaFoldDB" id="A0A4Z0YFJ1"/>
<evidence type="ECO:0000256" key="1">
    <source>
        <dbReference type="SAM" id="MobiDB-lite"/>
    </source>
</evidence>
<feature type="compositionally biased region" description="Polar residues" evidence="1">
    <location>
        <begin position="208"/>
        <end position="219"/>
    </location>
</feature>
<accession>A0A4Z0YFJ1</accession>
<sequence>MALGNDENSNNGPNQPFAYVLIPILGFGLIVSLITCYRYKRKKQRLARLAAEDPNYLRDLEAGRTRLDRGPNGVVIVGGERGRRVRGRSRRLGLGVGSREEGLNELGEAPPAYMPNAPKPPSEAGAAGVVENVELTTYSQASAEAGTSGSPPLYGEEPLARPGAVAIASTSSVADTTRLSEEMRRGASGNATVAAEAGTSRSPPVYSDSPSGTRTSSAGDTARPSEEAVTGDATGNVTTAPPANTTTATSTTNEPAPPPRAVLPPSSD</sequence>
<keyword evidence="2" id="KW-1133">Transmembrane helix</keyword>
<dbReference type="OrthoDB" id="4775599at2759"/>
<evidence type="ECO:0000313" key="4">
    <source>
        <dbReference type="Proteomes" id="UP000297716"/>
    </source>
</evidence>
<protein>
    <submittedName>
        <fullName evidence="3">Uncharacterized protein</fullName>
    </submittedName>
</protein>
<dbReference type="EMBL" id="SKBN01000142">
    <property type="protein sequence ID" value="TGJ82067.1"/>
    <property type="molecule type" value="Genomic_DNA"/>
</dbReference>
<evidence type="ECO:0000256" key="2">
    <source>
        <dbReference type="SAM" id="Phobius"/>
    </source>
</evidence>
<evidence type="ECO:0000313" key="3">
    <source>
        <dbReference type="EMBL" id="TGJ82067.1"/>
    </source>
</evidence>
<feature type="region of interest" description="Disordered" evidence="1">
    <location>
        <begin position="165"/>
        <end position="268"/>
    </location>
</feature>
<reference evidence="3 4" key="1">
    <citation type="submission" date="2019-03" db="EMBL/GenBank/DDBJ databases">
        <title>Draft genome sequence of Xylaria hypoxylon DSM 108379, a ubiquitous saprotrophic-parasitic fungi on hardwood.</title>
        <authorList>
            <person name="Buettner E."/>
            <person name="Leonhardt S."/>
            <person name="Gebauer A.M."/>
            <person name="Liers C."/>
            <person name="Hofrichter M."/>
            <person name="Kellner H."/>
        </authorList>
    </citation>
    <scope>NUCLEOTIDE SEQUENCE [LARGE SCALE GENOMIC DNA]</scope>
    <source>
        <strain evidence="3 4">DSM 108379</strain>
    </source>
</reference>
<comment type="caution">
    <text evidence="3">The sequence shown here is derived from an EMBL/GenBank/DDBJ whole genome shotgun (WGS) entry which is preliminary data.</text>
</comment>